<proteinExistence type="predicted"/>
<name>A0ABR2GEM6_9ROSI</name>
<evidence type="ECO:0000313" key="2">
    <source>
        <dbReference type="Proteomes" id="UP001472677"/>
    </source>
</evidence>
<dbReference type="Proteomes" id="UP001472677">
    <property type="component" value="Unassembled WGS sequence"/>
</dbReference>
<organism evidence="1 2">
    <name type="scientific">Hibiscus sabdariffa</name>
    <name type="common">roselle</name>
    <dbReference type="NCBI Taxonomy" id="183260"/>
    <lineage>
        <taxon>Eukaryota</taxon>
        <taxon>Viridiplantae</taxon>
        <taxon>Streptophyta</taxon>
        <taxon>Embryophyta</taxon>
        <taxon>Tracheophyta</taxon>
        <taxon>Spermatophyta</taxon>
        <taxon>Magnoliopsida</taxon>
        <taxon>eudicotyledons</taxon>
        <taxon>Gunneridae</taxon>
        <taxon>Pentapetalae</taxon>
        <taxon>rosids</taxon>
        <taxon>malvids</taxon>
        <taxon>Malvales</taxon>
        <taxon>Malvaceae</taxon>
        <taxon>Malvoideae</taxon>
        <taxon>Hibiscus</taxon>
    </lineage>
</organism>
<sequence length="322" mass="36470">MKIDFQTDNGFRGRFARMVVNINLCKLLVSKLVINGRVQIVEYESLHTVCFNCGLYNLQDICLNLHGQDQTLKTQDPQSSAPQELENQAPTETQIVGISLISILEDIPSLNDPIVVASILIPTLVTRSLESSSLWLHHPTQESHLQIELKRILDHKELIWKQKPRSDWIKLGDRDTSYFHKNAILNKCANRITSLKIKSGSWCDDEDILHEEASEFFQQLFELDTHNKFPLSGLFSIIPSVEMLHLEFIPDASEIRDTLFAMAPLKSPDPDGLHAQFFQTNWDIVGGSIYAMISNVFSGQDIDPRLNSTILFLIPKVLSSSS</sequence>
<keyword evidence="2" id="KW-1185">Reference proteome</keyword>
<gene>
    <name evidence="1" type="ORF">V6N12_051160</name>
</gene>
<evidence type="ECO:0000313" key="1">
    <source>
        <dbReference type="EMBL" id="KAK8601323.1"/>
    </source>
</evidence>
<protein>
    <submittedName>
        <fullName evidence="1">Uncharacterized protein</fullName>
    </submittedName>
</protein>
<comment type="caution">
    <text evidence="1">The sequence shown here is derived from an EMBL/GenBank/DDBJ whole genome shotgun (WGS) entry which is preliminary data.</text>
</comment>
<dbReference type="EMBL" id="JBBPBM010000001">
    <property type="protein sequence ID" value="KAK8601323.1"/>
    <property type="molecule type" value="Genomic_DNA"/>
</dbReference>
<reference evidence="1 2" key="1">
    <citation type="journal article" date="2024" name="G3 (Bethesda)">
        <title>Genome assembly of Hibiscus sabdariffa L. provides insights into metabolisms of medicinal natural products.</title>
        <authorList>
            <person name="Kim T."/>
        </authorList>
    </citation>
    <scope>NUCLEOTIDE SEQUENCE [LARGE SCALE GENOMIC DNA]</scope>
    <source>
        <strain evidence="1">TK-2024</strain>
        <tissue evidence="1">Old leaves</tissue>
    </source>
</reference>
<accession>A0ABR2GEM6</accession>